<proteinExistence type="predicted"/>
<name>A0A2P6QUG9_ROSCH</name>
<reference evidence="1 2" key="1">
    <citation type="journal article" date="2018" name="Nat. Genet.">
        <title>The Rosa genome provides new insights in the design of modern roses.</title>
        <authorList>
            <person name="Bendahmane M."/>
        </authorList>
    </citation>
    <scope>NUCLEOTIDE SEQUENCE [LARGE SCALE GENOMIC DNA]</scope>
    <source>
        <strain evidence="2">cv. Old Blush</strain>
    </source>
</reference>
<sequence length="59" mass="7077">MDTGLLRETCLEKIKRQLASGLHRNLLQNPITFFLINYKWLLYIRLLKLSLSLELLDFR</sequence>
<dbReference type="Proteomes" id="UP000238479">
    <property type="component" value="Chromosome 4"/>
</dbReference>
<evidence type="ECO:0000313" key="1">
    <source>
        <dbReference type="EMBL" id="PRQ37831.1"/>
    </source>
</evidence>
<keyword evidence="2" id="KW-1185">Reference proteome</keyword>
<dbReference type="Gramene" id="PRQ37831">
    <property type="protein sequence ID" value="PRQ37831"/>
    <property type="gene ID" value="RchiOBHm_Chr4g0407041"/>
</dbReference>
<evidence type="ECO:0000313" key="2">
    <source>
        <dbReference type="Proteomes" id="UP000238479"/>
    </source>
</evidence>
<dbReference type="EMBL" id="PDCK01000042">
    <property type="protein sequence ID" value="PRQ37831.1"/>
    <property type="molecule type" value="Genomic_DNA"/>
</dbReference>
<gene>
    <name evidence="1" type="ORF">RchiOBHm_Chr4g0407041</name>
</gene>
<comment type="caution">
    <text evidence="1">The sequence shown here is derived from an EMBL/GenBank/DDBJ whole genome shotgun (WGS) entry which is preliminary data.</text>
</comment>
<protein>
    <submittedName>
        <fullName evidence="1">Uncharacterized protein</fullName>
    </submittedName>
</protein>
<accession>A0A2P6QUG9</accession>
<organism evidence="1 2">
    <name type="scientific">Rosa chinensis</name>
    <name type="common">China rose</name>
    <dbReference type="NCBI Taxonomy" id="74649"/>
    <lineage>
        <taxon>Eukaryota</taxon>
        <taxon>Viridiplantae</taxon>
        <taxon>Streptophyta</taxon>
        <taxon>Embryophyta</taxon>
        <taxon>Tracheophyta</taxon>
        <taxon>Spermatophyta</taxon>
        <taxon>Magnoliopsida</taxon>
        <taxon>eudicotyledons</taxon>
        <taxon>Gunneridae</taxon>
        <taxon>Pentapetalae</taxon>
        <taxon>rosids</taxon>
        <taxon>fabids</taxon>
        <taxon>Rosales</taxon>
        <taxon>Rosaceae</taxon>
        <taxon>Rosoideae</taxon>
        <taxon>Rosoideae incertae sedis</taxon>
        <taxon>Rosa</taxon>
    </lineage>
</organism>
<dbReference type="AlphaFoldDB" id="A0A2P6QUG9"/>